<dbReference type="InterPro" id="IPR012280">
    <property type="entry name" value="Semialdhyde_DH_dimer_dom"/>
</dbReference>
<dbReference type="AlphaFoldDB" id="A0A926INF2"/>
<proteinExistence type="inferred from homology"/>
<dbReference type="GO" id="GO:0009097">
    <property type="term" value="P:isoleucine biosynthetic process"/>
    <property type="evidence" value="ECO:0007669"/>
    <property type="project" value="UniProtKB-UniRule"/>
</dbReference>
<comment type="pathway">
    <text evidence="1 15">Amino-acid biosynthesis; L-methionine biosynthesis via de novo pathway; L-homoserine from L-aspartate: step 2/3.</text>
</comment>
<dbReference type="SMART" id="SM00859">
    <property type="entry name" value="Semialdhyde_dh"/>
    <property type="match status" value="1"/>
</dbReference>
<dbReference type="NCBIfam" id="TIGR01296">
    <property type="entry name" value="asd_B"/>
    <property type="match status" value="1"/>
</dbReference>
<dbReference type="InterPro" id="IPR000534">
    <property type="entry name" value="Semialdehyde_DH_NAD-bd"/>
</dbReference>
<evidence type="ECO:0000313" key="18">
    <source>
        <dbReference type="EMBL" id="MBC8591390.1"/>
    </source>
</evidence>
<dbReference type="SUPFAM" id="SSF51735">
    <property type="entry name" value="NAD(P)-binding Rossmann-fold domains"/>
    <property type="match status" value="1"/>
</dbReference>
<dbReference type="GO" id="GO:0004073">
    <property type="term" value="F:aspartate-semialdehyde dehydrogenase activity"/>
    <property type="evidence" value="ECO:0007669"/>
    <property type="project" value="UniProtKB-UniRule"/>
</dbReference>
<comment type="function">
    <text evidence="15">Catalyzes the NADPH-dependent formation of L-aspartate-semialdehyde (L-ASA) by the reductive dephosphorylation of L-aspartyl-4-phosphate.</text>
</comment>
<name>A0A926INF2_9FIRM</name>
<evidence type="ECO:0000256" key="6">
    <source>
        <dbReference type="ARBA" id="ARBA00013120"/>
    </source>
</evidence>
<sequence length="338" mass="37837">MLLKSYNIAIVGPMGMVGRKITSILAERDFPINKLKLLGTEKNKGKKVTFKERTIYTEVAKKGAFKDVDIAFFCAGNEVSKDLAPIAIEEGALVIDNSSRWRMDPKIPLVVPEVNPEDLDWHQGLVANPNCSTIQMLVVLKPIHRRYGIKRVVVSTYQAVSGTGKRAIDELNSQVEDYISKNRITNSVYPYQILFNALPHIDSFLDTGYTKEEMKMIDETKKILGKDIQVTATTVRIPVFTAHAESVNVETKLPMDIDDLTTILNYSKGIKVLDYPGKNIYPIPINCAGKDHVFVGRIRKDYSIENGVNMWIVADNLRKGAALNAVQIAETLIDRDLL</sequence>
<dbReference type="HAMAP" id="MF_02121">
    <property type="entry name" value="ASADH"/>
    <property type="match status" value="1"/>
</dbReference>
<evidence type="ECO:0000256" key="8">
    <source>
        <dbReference type="ARBA" id="ARBA00022697"/>
    </source>
</evidence>
<evidence type="ECO:0000256" key="11">
    <source>
        <dbReference type="ARBA" id="ARBA00023002"/>
    </source>
</evidence>
<dbReference type="PANTHER" id="PTHR46278:SF2">
    <property type="entry name" value="ASPARTATE-SEMIALDEHYDE DEHYDROGENASE"/>
    <property type="match status" value="1"/>
</dbReference>
<feature type="domain" description="Semialdehyde dehydrogenase NAD-binding" evidence="17">
    <location>
        <begin position="7"/>
        <end position="122"/>
    </location>
</feature>
<dbReference type="EC" id="1.2.1.11" evidence="6 15"/>
<dbReference type="GO" id="GO:0051287">
    <property type="term" value="F:NAD binding"/>
    <property type="evidence" value="ECO:0007669"/>
    <property type="project" value="InterPro"/>
</dbReference>
<feature type="binding site" evidence="15">
    <location>
        <begin position="161"/>
        <end position="162"/>
    </location>
    <ligand>
        <name>NADP(+)</name>
        <dbReference type="ChEBI" id="CHEBI:58349"/>
    </ligand>
</feature>
<evidence type="ECO:0000256" key="15">
    <source>
        <dbReference type="HAMAP-Rule" id="MF_02121"/>
    </source>
</evidence>
<dbReference type="EMBL" id="JACRTK010000004">
    <property type="protein sequence ID" value="MBC8591390.1"/>
    <property type="molecule type" value="Genomic_DNA"/>
</dbReference>
<dbReference type="Pfam" id="PF01118">
    <property type="entry name" value="Semialdhyde_dh"/>
    <property type="match status" value="1"/>
</dbReference>
<dbReference type="InterPro" id="IPR005986">
    <property type="entry name" value="Asp_semialdehyde_DH_beta"/>
</dbReference>
<evidence type="ECO:0000256" key="1">
    <source>
        <dbReference type="ARBA" id="ARBA00005021"/>
    </source>
</evidence>
<keyword evidence="7 15" id="KW-0028">Amino-acid biosynthesis</keyword>
<evidence type="ECO:0000256" key="16">
    <source>
        <dbReference type="PIRSR" id="PIRSR000148-1"/>
    </source>
</evidence>
<keyword evidence="13 15" id="KW-0486">Methionine biosynthesis</keyword>
<feature type="binding site" evidence="15">
    <location>
        <position position="236"/>
    </location>
    <ligand>
        <name>substrate</name>
    </ligand>
</feature>
<comment type="caution">
    <text evidence="15">Lacks conserved residue(s) required for the propagation of feature annotation.</text>
</comment>
<dbReference type="PANTHER" id="PTHR46278">
    <property type="entry name" value="DEHYDROGENASE, PUTATIVE-RELATED"/>
    <property type="match status" value="1"/>
</dbReference>
<keyword evidence="12 15" id="KW-0457">Lysine biosynthesis</keyword>
<keyword evidence="10 15" id="KW-0220">Diaminopimelate biosynthesis</keyword>
<accession>A0A926INF2</accession>
<evidence type="ECO:0000256" key="4">
    <source>
        <dbReference type="ARBA" id="ARBA00010584"/>
    </source>
</evidence>
<evidence type="ECO:0000256" key="13">
    <source>
        <dbReference type="ARBA" id="ARBA00023167"/>
    </source>
</evidence>
<dbReference type="GO" id="GO:0046983">
    <property type="term" value="F:protein dimerization activity"/>
    <property type="evidence" value="ECO:0007669"/>
    <property type="project" value="InterPro"/>
</dbReference>
<comment type="subunit">
    <text evidence="5 15">Homodimer.</text>
</comment>
<dbReference type="NCBIfam" id="NF011456">
    <property type="entry name" value="PRK14874.1"/>
    <property type="match status" value="1"/>
</dbReference>
<evidence type="ECO:0000259" key="17">
    <source>
        <dbReference type="SMART" id="SM00859"/>
    </source>
</evidence>
<feature type="binding site" evidence="15">
    <location>
        <position position="158"/>
    </location>
    <ligand>
        <name>substrate</name>
    </ligand>
</feature>
<organism evidence="18 19">
    <name type="scientific">Wansuia hejianensis</name>
    <dbReference type="NCBI Taxonomy" id="2763667"/>
    <lineage>
        <taxon>Bacteria</taxon>
        <taxon>Bacillati</taxon>
        <taxon>Bacillota</taxon>
        <taxon>Clostridia</taxon>
        <taxon>Lachnospirales</taxon>
        <taxon>Lachnospiraceae</taxon>
        <taxon>Wansuia</taxon>
    </lineage>
</organism>
<dbReference type="SUPFAM" id="SSF55347">
    <property type="entry name" value="Glyceraldehyde-3-phosphate dehydrogenase-like, C-terminal domain"/>
    <property type="match status" value="1"/>
</dbReference>
<protein>
    <recommendedName>
        <fullName evidence="6 15">Aspartate-semialdehyde dehydrogenase</fullName>
        <shortName evidence="15">ASA dehydrogenase</shortName>
        <shortName evidence="15">ASADH</shortName>
        <ecNumber evidence="6 15">1.2.1.11</ecNumber>
    </recommendedName>
    <alternativeName>
        <fullName evidence="15">Aspartate-beta-semialdehyde dehydrogenase</fullName>
    </alternativeName>
</protein>
<keyword evidence="19" id="KW-1185">Reference proteome</keyword>
<keyword evidence="9 15" id="KW-0521">NADP</keyword>
<evidence type="ECO:0000256" key="2">
    <source>
        <dbReference type="ARBA" id="ARBA00005076"/>
    </source>
</evidence>
<reference evidence="18 19" key="1">
    <citation type="submission" date="2020-08" db="EMBL/GenBank/DDBJ databases">
        <title>Genome public.</title>
        <authorList>
            <person name="Liu C."/>
            <person name="Sun Q."/>
        </authorList>
    </citation>
    <scope>NUCLEOTIDE SEQUENCE [LARGE SCALE GENOMIC DNA]</scope>
    <source>
        <strain evidence="18 19">NSJ-26</strain>
    </source>
</reference>
<dbReference type="Proteomes" id="UP000601522">
    <property type="component" value="Unassembled WGS sequence"/>
</dbReference>
<feature type="active site" description="Acyl-thioester intermediate" evidence="15 16">
    <location>
        <position position="131"/>
    </location>
</feature>
<comment type="similarity">
    <text evidence="4 15">Belongs to the aspartate-semialdehyde dehydrogenase family.</text>
</comment>
<evidence type="ECO:0000256" key="10">
    <source>
        <dbReference type="ARBA" id="ARBA00022915"/>
    </source>
</evidence>
<dbReference type="GO" id="GO:0050661">
    <property type="term" value="F:NADP binding"/>
    <property type="evidence" value="ECO:0007669"/>
    <property type="project" value="UniProtKB-UniRule"/>
</dbReference>
<gene>
    <name evidence="15" type="primary">asd</name>
    <name evidence="18" type="ORF">H8689_09735</name>
</gene>
<evidence type="ECO:0000256" key="5">
    <source>
        <dbReference type="ARBA" id="ARBA00011738"/>
    </source>
</evidence>
<dbReference type="Gene3D" id="3.40.50.720">
    <property type="entry name" value="NAD(P)-binding Rossmann-like Domain"/>
    <property type="match status" value="1"/>
</dbReference>
<dbReference type="CDD" id="cd02316">
    <property type="entry name" value="VcASADH2_like_N"/>
    <property type="match status" value="1"/>
</dbReference>
<feature type="active site" description="Proton acceptor" evidence="15 16">
    <location>
        <position position="243"/>
    </location>
</feature>
<dbReference type="InterPro" id="IPR012080">
    <property type="entry name" value="Asp_semialdehyde_DH"/>
</dbReference>
<evidence type="ECO:0000256" key="14">
    <source>
        <dbReference type="ARBA" id="ARBA00047891"/>
    </source>
</evidence>
<keyword evidence="8 15" id="KW-0791">Threonine biosynthesis</keyword>
<dbReference type="Gene3D" id="3.30.360.10">
    <property type="entry name" value="Dihydrodipicolinate Reductase, domain 2"/>
    <property type="match status" value="1"/>
</dbReference>
<evidence type="ECO:0000256" key="7">
    <source>
        <dbReference type="ARBA" id="ARBA00022605"/>
    </source>
</evidence>
<dbReference type="CDD" id="cd18131">
    <property type="entry name" value="ASADH_C_bac_euk_like"/>
    <property type="match status" value="1"/>
</dbReference>
<keyword evidence="11 15" id="KW-0560">Oxidoreductase</keyword>
<dbReference type="GO" id="GO:0009089">
    <property type="term" value="P:lysine biosynthetic process via diaminopimelate"/>
    <property type="evidence" value="ECO:0007669"/>
    <property type="project" value="UniProtKB-UniRule"/>
</dbReference>
<feature type="binding site" evidence="15">
    <location>
        <position position="316"/>
    </location>
    <ligand>
        <name>NADP(+)</name>
        <dbReference type="ChEBI" id="CHEBI:58349"/>
    </ligand>
</feature>
<comment type="pathway">
    <text evidence="2 15">Amino-acid biosynthesis; L-lysine biosynthesis via DAP pathway; (S)-tetrahydrodipicolinate from L-aspartate: step 2/4.</text>
</comment>
<evidence type="ECO:0000313" key="19">
    <source>
        <dbReference type="Proteomes" id="UP000601522"/>
    </source>
</evidence>
<dbReference type="Pfam" id="PF02774">
    <property type="entry name" value="Semialdhyde_dhC"/>
    <property type="match status" value="1"/>
</dbReference>
<comment type="pathway">
    <text evidence="3 15">Amino-acid biosynthesis; L-threonine biosynthesis; L-threonine from L-aspartate: step 2/5.</text>
</comment>
<feature type="binding site" evidence="15">
    <location>
        <position position="102"/>
    </location>
    <ligand>
        <name>phosphate</name>
        <dbReference type="ChEBI" id="CHEBI:43474"/>
    </ligand>
</feature>
<evidence type="ECO:0000256" key="9">
    <source>
        <dbReference type="ARBA" id="ARBA00022857"/>
    </source>
</evidence>
<dbReference type="InterPro" id="IPR036291">
    <property type="entry name" value="NAD(P)-bd_dom_sf"/>
</dbReference>
<dbReference type="GO" id="GO:0071266">
    <property type="term" value="P:'de novo' L-methionine biosynthetic process"/>
    <property type="evidence" value="ECO:0007669"/>
    <property type="project" value="UniProtKB-UniRule"/>
</dbReference>
<comment type="catalytic activity">
    <reaction evidence="14 15">
        <text>L-aspartate 4-semialdehyde + phosphate + NADP(+) = 4-phospho-L-aspartate + NADPH + H(+)</text>
        <dbReference type="Rhea" id="RHEA:24284"/>
        <dbReference type="ChEBI" id="CHEBI:15378"/>
        <dbReference type="ChEBI" id="CHEBI:43474"/>
        <dbReference type="ChEBI" id="CHEBI:57535"/>
        <dbReference type="ChEBI" id="CHEBI:57783"/>
        <dbReference type="ChEBI" id="CHEBI:58349"/>
        <dbReference type="ChEBI" id="CHEBI:537519"/>
        <dbReference type="EC" id="1.2.1.11"/>
    </reaction>
</comment>
<dbReference type="GO" id="GO:0019877">
    <property type="term" value="P:diaminopimelate biosynthetic process"/>
    <property type="evidence" value="ECO:0007669"/>
    <property type="project" value="UniProtKB-UniRule"/>
</dbReference>
<evidence type="ECO:0000256" key="12">
    <source>
        <dbReference type="ARBA" id="ARBA00023154"/>
    </source>
</evidence>
<dbReference type="PIRSF" id="PIRSF000148">
    <property type="entry name" value="ASA_dh"/>
    <property type="match status" value="1"/>
</dbReference>
<evidence type="ECO:0000256" key="3">
    <source>
        <dbReference type="ARBA" id="ARBA00005097"/>
    </source>
</evidence>
<dbReference type="GO" id="GO:0009088">
    <property type="term" value="P:threonine biosynthetic process"/>
    <property type="evidence" value="ECO:0007669"/>
    <property type="project" value="UniProtKB-UniRule"/>
</dbReference>
<comment type="caution">
    <text evidence="18">The sequence shown here is derived from an EMBL/GenBank/DDBJ whole genome shotgun (WGS) entry which is preliminary data.</text>
</comment>